<dbReference type="AlphaFoldDB" id="W0PF72"/>
<proteinExistence type="predicted"/>
<dbReference type="SUPFAM" id="SSF143100">
    <property type="entry name" value="TTHA1013/TTHA0281-like"/>
    <property type="match status" value="1"/>
</dbReference>
<dbReference type="SUPFAM" id="SSF47598">
    <property type="entry name" value="Ribbon-helix-helix"/>
    <property type="match status" value="1"/>
</dbReference>
<dbReference type="OrthoDB" id="5297106at2"/>
<dbReference type="InterPro" id="IPR010985">
    <property type="entry name" value="Ribbon_hlx_hlx"/>
</dbReference>
<dbReference type="eggNOG" id="COG4226">
    <property type="taxonomic scope" value="Bacteria"/>
</dbReference>
<dbReference type="Pfam" id="PF05534">
    <property type="entry name" value="HicB"/>
    <property type="match status" value="1"/>
</dbReference>
<gene>
    <name evidence="1" type="ORF">MIM_c36000</name>
</gene>
<dbReference type="InterPro" id="IPR035069">
    <property type="entry name" value="TTHA1013/TTHA0281-like"/>
</dbReference>
<dbReference type="EMBL" id="CP003915">
    <property type="protein sequence ID" value="AHG65659.1"/>
    <property type="molecule type" value="Genomic_DNA"/>
</dbReference>
<reference evidence="1 2" key="1">
    <citation type="journal article" date="2014" name="Microbiology">
        <title>Unravelling the complete genome sequence of Advenella mimigardefordensis strain DPN7T and novel insights in the catabolism of the xenobiotic polythioester precursor 3,3'-dithiodipropionate.</title>
        <authorList>
            <person name="Wubbeler J.H."/>
            <person name="Hiessl S."/>
            <person name="Schuldes J."/>
            <person name="Thurmer A."/>
            <person name="Daniel R."/>
            <person name="Steinbuchel A."/>
        </authorList>
    </citation>
    <scope>NUCLEOTIDE SEQUENCE [LARGE SCALE GENOMIC DNA]</scope>
    <source>
        <strain evidence="2">DSM 17166 / LMG 22922 / DPN7</strain>
    </source>
</reference>
<dbReference type="InterPro" id="IPR008651">
    <property type="entry name" value="Uncharacterised_HicB"/>
</dbReference>
<dbReference type="PATRIC" id="fig|1247726.3.peg.3981"/>
<dbReference type="GO" id="GO:0006355">
    <property type="term" value="P:regulation of DNA-templated transcription"/>
    <property type="evidence" value="ECO:0007669"/>
    <property type="project" value="InterPro"/>
</dbReference>
<name>W0PF72_ADVMD</name>
<protein>
    <submittedName>
        <fullName evidence="1">Putative HicB family protein</fullName>
    </submittedName>
</protein>
<sequence>MKINVNHYTYRVSWSPEDQEHVGLCAELPSLSWLAGDPATALTGIMQVVALAVEDMQRNGEVIPSPIADKQYSGQFRVRVPPLVHRNLAIAAAEQGVSMNRLISAKLAG</sequence>
<dbReference type="STRING" id="1247726.MIM_c36000"/>
<dbReference type="HOGENOM" id="CLU_125405_1_0_4"/>
<keyword evidence="2" id="KW-1185">Reference proteome</keyword>
<organism evidence="1 2">
    <name type="scientific">Advenella mimigardefordensis (strain DSM 17166 / LMG 22922 / DPN7)</name>
    <dbReference type="NCBI Taxonomy" id="1247726"/>
    <lineage>
        <taxon>Bacteria</taxon>
        <taxon>Pseudomonadati</taxon>
        <taxon>Pseudomonadota</taxon>
        <taxon>Betaproteobacteria</taxon>
        <taxon>Burkholderiales</taxon>
        <taxon>Alcaligenaceae</taxon>
    </lineage>
</organism>
<dbReference type="KEGG" id="amim:MIM_c36000"/>
<dbReference type="Proteomes" id="UP000019095">
    <property type="component" value="Chromosome"/>
</dbReference>
<accession>W0PF72</accession>
<evidence type="ECO:0000313" key="2">
    <source>
        <dbReference type="Proteomes" id="UP000019095"/>
    </source>
</evidence>
<evidence type="ECO:0000313" key="1">
    <source>
        <dbReference type="EMBL" id="AHG65659.1"/>
    </source>
</evidence>